<evidence type="ECO:0000256" key="3">
    <source>
        <dbReference type="ARBA" id="ARBA00022692"/>
    </source>
</evidence>
<accession>A0ABV0F0K7</accession>
<protein>
    <recommendedName>
        <fullName evidence="7 8">Cell division protein FtsL</fullName>
    </recommendedName>
</protein>
<evidence type="ECO:0000256" key="2">
    <source>
        <dbReference type="ARBA" id="ARBA00022618"/>
    </source>
</evidence>
<keyword evidence="1 7" id="KW-1003">Cell membrane</keyword>
<comment type="caution">
    <text evidence="10">The sequence shown here is derived from an EMBL/GenBank/DDBJ whole genome shotgun (WGS) entry which is preliminary data.</text>
</comment>
<dbReference type="RefSeq" id="WP_161868320.1">
    <property type="nucleotide sequence ID" value="NZ_MAEI02000001.1"/>
</dbReference>
<keyword evidence="5 7" id="KW-0472">Membrane</keyword>
<evidence type="ECO:0000256" key="8">
    <source>
        <dbReference type="NCBIfam" id="TIGR02209"/>
    </source>
</evidence>
<proteinExistence type="inferred from homology"/>
<name>A0ABV0F0K7_9ENTE</name>
<keyword evidence="2 7" id="KW-0132">Cell division</keyword>
<evidence type="ECO:0000256" key="1">
    <source>
        <dbReference type="ARBA" id="ARBA00022475"/>
    </source>
</evidence>
<evidence type="ECO:0000256" key="9">
    <source>
        <dbReference type="SAM" id="Coils"/>
    </source>
</evidence>
<evidence type="ECO:0000256" key="5">
    <source>
        <dbReference type="ARBA" id="ARBA00023136"/>
    </source>
</evidence>
<keyword evidence="9" id="KW-0175">Coiled coil</keyword>
<evidence type="ECO:0000256" key="6">
    <source>
        <dbReference type="ARBA" id="ARBA00023306"/>
    </source>
</evidence>
<comment type="function">
    <text evidence="7">Essential cell division protein.</text>
</comment>
<keyword evidence="3 7" id="KW-0812">Transmembrane</keyword>
<reference evidence="10" key="2">
    <citation type="submission" date="2024-02" db="EMBL/GenBank/DDBJ databases">
        <title>The Genome Sequence of Enterococcus diestrammenae JM9A.</title>
        <authorList>
            <person name="Earl A."/>
            <person name="Manson A."/>
            <person name="Gilmore M."/>
            <person name="Sanders J."/>
            <person name="Shea T."/>
            <person name="Howe W."/>
            <person name="Livny J."/>
            <person name="Cuomo C."/>
            <person name="Neafsey D."/>
            <person name="Birren B."/>
        </authorList>
    </citation>
    <scope>NUCLEOTIDE SEQUENCE</scope>
    <source>
        <strain evidence="10">JM9A</strain>
    </source>
</reference>
<reference evidence="10" key="1">
    <citation type="submission" date="2016-06" db="EMBL/GenBank/DDBJ databases">
        <authorList>
            <person name="Van Tyne D."/>
        </authorList>
    </citation>
    <scope>NUCLEOTIDE SEQUENCE</scope>
    <source>
        <strain evidence="10">JM9A</strain>
    </source>
</reference>
<keyword evidence="11" id="KW-1185">Reference proteome</keyword>
<feature type="coiled-coil region" evidence="9">
    <location>
        <begin position="87"/>
        <end position="121"/>
    </location>
</feature>
<dbReference type="NCBIfam" id="TIGR02209">
    <property type="entry name" value="ftsL_broad"/>
    <property type="match status" value="1"/>
</dbReference>
<dbReference type="GO" id="GO:0051301">
    <property type="term" value="P:cell division"/>
    <property type="evidence" value="ECO:0007669"/>
    <property type="project" value="UniProtKB-KW"/>
</dbReference>
<gene>
    <name evidence="7" type="primary">ftsL</name>
    <name evidence="10" type="ORF">BAU18_001177</name>
</gene>
<dbReference type="HAMAP" id="MF_00910">
    <property type="entry name" value="FtsL"/>
    <property type="match status" value="1"/>
</dbReference>
<feature type="transmembrane region" description="Helical" evidence="7">
    <location>
        <begin position="54"/>
        <end position="73"/>
    </location>
</feature>
<sequence>MAEVKKVADYDYDYSDNFKQAPAPVQTPPQRPEIIKIPASPSRRLKRISRLEKIIGVLLLLSVIGLAILTVYVRTDISQLEHEVSQIEAATAEKGQEKIRLEQEKAELTTTERIKEVAEKQGLKINDDNLGTVK</sequence>
<comment type="similarity">
    <text evidence="7">Belongs to the FtsL family.</text>
</comment>
<keyword evidence="6 7" id="KW-0131">Cell cycle</keyword>
<dbReference type="Proteomes" id="UP001429357">
    <property type="component" value="Unassembled WGS sequence"/>
</dbReference>
<keyword evidence="4 7" id="KW-1133">Transmembrane helix</keyword>
<evidence type="ECO:0000256" key="7">
    <source>
        <dbReference type="HAMAP-Rule" id="MF_00910"/>
    </source>
</evidence>
<organism evidence="10 11">
    <name type="scientific">Enterococcus diestrammenae</name>
    <dbReference type="NCBI Taxonomy" id="1155073"/>
    <lineage>
        <taxon>Bacteria</taxon>
        <taxon>Bacillati</taxon>
        <taxon>Bacillota</taxon>
        <taxon>Bacilli</taxon>
        <taxon>Lactobacillales</taxon>
        <taxon>Enterococcaceae</taxon>
        <taxon>Enterococcus</taxon>
    </lineage>
</organism>
<dbReference type="InterPro" id="IPR011922">
    <property type="entry name" value="Cell_div_FtsL"/>
</dbReference>
<evidence type="ECO:0000313" key="11">
    <source>
        <dbReference type="Proteomes" id="UP001429357"/>
    </source>
</evidence>
<dbReference type="EMBL" id="MAEI02000001">
    <property type="protein sequence ID" value="MEO1781590.1"/>
    <property type="molecule type" value="Genomic_DNA"/>
</dbReference>
<comment type="subcellular location">
    <subcellularLocation>
        <location evidence="7">Cell membrane</location>
        <topology evidence="7">Single-pass type II membrane protein</topology>
    </subcellularLocation>
    <text evidence="7">Localizes to the division septum where it forms a ring structure.</text>
</comment>
<evidence type="ECO:0000256" key="4">
    <source>
        <dbReference type="ARBA" id="ARBA00022989"/>
    </source>
</evidence>
<evidence type="ECO:0000313" key="10">
    <source>
        <dbReference type="EMBL" id="MEO1781590.1"/>
    </source>
</evidence>